<keyword evidence="4 5" id="KW-0472">Membrane</keyword>
<sequence length="60" mass="6173">IAGSILVACISFIIIGATGMAGGLARLIGPMTIVPLMILLTASIVPTIESKLTLHWISLV</sequence>
<protein>
    <submittedName>
        <fullName evidence="6">Uncharacterized protein</fullName>
    </submittedName>
</protein>
<evidence type="ECO:0000256" key="5">
    <source>
        <dbReference type="SAM" id="Phobius"/>
    </source>
</evidence>
<feature type="non-terminal residue" evidence="6">
    <location>
        <position position="60"/>
    </location>
</feature>
<dbReference type="OrthoDB" id="1641903at2759"/>
<dbReference type="InterPro" id="IPR006043">
    <property type="entry name" value="NCS2"/>
</dbReference>
<evidence type="ECO:0000313" key="7">
    <source>
        <dbReference type="Proteomes" id="UP000270094"/>
    </source>
</evidence>
<feature type="non-terminal residue" evidence="6">
    <location>
        <position position="1"/>
    </location>
</feature>
<keyword evidence="7" id="KW-1185">Reference proteome</keyword>
<evidence type="ECO:0000256" key="3">
    <source>
        <dbReference type="ARBA" id="ARBA00022989"/>
    </source>
</evidence>
<gene>
    <name evidence="6" type="ORF">SVUK_LOCUS9722</name>
</gene>
<keyword evidence="3 5" id="KW-1133">Transmembrane helix</keyword>
<organism evidence="6 7">
    <name type="scientific">Strongylus vulgaris</name>
    <name type="common">Blood worm</name>
    <dbReference type="NCBI Taxonomy" id="40348"/>
    <lineage>
        <taxon>Eukaryota</taxon>
        <taxon>Metazoa</taxon>
        <taxon>Ecdysozoa</taxon>
        <taxon>Nematoda</taxon>
        <taxon>Chromadorea</taxon>
        <taxon>Rhabditida</taxon>
        <taxon>Rhabditina</taxon>
        <taxon>Rhabditomorpha</taxon>
        <taxon>Strongyloidea</taxon>
        <taxon>Strongylidae</taxon>
        <taxon>Strongylus</taxon>
    </lineage>
</organism>
<accession>A0A3P7J9X6</accession>
<dbReference type="AlphaFoldDB" id="A0A3P7J9X6"/>
<proteinExistence type="predicted"/>
<keyword evidence="2 5" id="KW-0812">Transmembrane</keyword>
<evidence type="ECO:0000256" key="4">
    <source>
        <dbReference type="ARBA" id="ARBA00023136"/>
    </source>
</evidence>
<feature type="transmembrane region" description="Helical" evidence="5">
    <location>
        <begin position="5"/>
        <end position="25"/>
    </location>
</feature>
<comment type="subcellular location">
    <subcellularLocation>
        <location evidence="1">Membrane</location>
        <topology evidence="1">Multi-pass membrane protein</topology>
    </subcellularLocation>
</comment>
<evidence type="ECO:0000256" key="1">
    <source>
        <dbReference type="ARBA" id="ARBA00004141"/>
    </source>
</evidence>
<evidence type="ECO:0000313" key="6">
    <source>
        <dbReference type="EMBL" id="VDM74724.1"/>
    </source>
</evidence>
<dbReference type="Pfam" id="PF00860">
    <property type="entry name" value="Xan_ur_permease"/>
    <property type="match status" value="1"/>
</dbReference>
<dbReference type="Proteomes" id="UP000270094">
    <property type="component" value="Unassembled WGS sequence"/>
</dbReference>
<dbReference type="GO" id="GO:0016020">
    <property type="term" value="C:membrane"/>
    <property type="evidence" value="ECO:0007669"/>
    <property type="project" value="UniProtKB-SubCell"/>
</dbReference>
<reference evidence="6 7" key="1">
    <citation type="submission" date="2018-11" db="EMBL/GenBank/DDBJ databases">
        <authorList>
            <consortium name="Pathogen Informatics"/>
        </authorList>
    </citation>
    <scope>NUCLEOTIDE SEQUENCE [LARGE SCALE GENOMIC DNA]</scope>
</reference>
<evidence type="ECO:0000256" key="2">
    <source>
        <dbReference type="ARBA" id="ARBA00022692"/>
    </source>
</evidence>
<dbReference type="EMBL" id="UYYB01094604">
    <property type="protein sequence ID" value="VDM74724.1"/>
    <property type="molecule type" value="Genomic_DNA"/>
</dbReference>
<name>A0A3P7J9X6_STRVU</name>
<dbReference type="GO" id="GO:0022857">
    <property type="term" value="F:transmembrane transporter activity"/>
    <property type="evidence" value="ECO:0007669"/>
    <property type="project" value="InterPro"/>
</dbReference>